<sequence>MPPSTETATNNYARSGLAILFAAIDYHQSSNQISSLKPPASSSIPTKSPASPTNPKRDSVNVNPFRSTMDHSMREYVEARAVNPNMLDEEAVRVGFVFPERGTNIDIKWIGEGNLSMRQRKMNRRSMKRFYSKQNKTSSTEMVVSIPLPDSVAAAASSATSVHPTVSPSSSTGSAPASLDDHLSVDDGSIYSSPVEVSVEVCPKKTMSYEAACQGSPDRTMAAFRRHVSIDPDDLAARMKQQQQRLFDMSQKTQHSRALLHGMIR</sequence>
<gene>
    <name evidence="2" type="ORF">QTG54_009724</name>
</gene>
<feature type="region of interest" description="Disordered" evidence="1">
    <location>
        <begin position="161"/>
        <end position="181"/>
    </location>
</feature>
<proteinExistence type="predicted"/>
<dbReference type="EMBL" id="JATAAI010000017">
    <property type="protein sequence ID" value="KAK1739965.1"/>
    <property type="molecule type" value="Genomic_DNA"/>
</dbReference>
<evidence type="ECO:0000313" key="2">
    <source>
        <dbReference type="EMBL" id="KAK1739965.1"/>
    </source>
</evidence>
<feature type="compositionally biased region" description="Low complexity" evidence="1">
    <location>
        <begin position="161"/>
        <end position="178"/>
    </location>
</feature>
<name>A0AAD9DBU5_9STRA</name>
<dbReference type="Proteomes" id="UP001224775">
    <property type="component" value="Unassembled WGS sequence"/>
</dbReference>
<evidence type="ECO:0000256" key="1">
    <source>
        <dbReference type="SAM" id="MobiDB-lite"/>
    </source>
</evidence>
<keyword evidence="3" id="KW-1185">Reference proteome</keyword>
<dbReference type="AlphaFoldDB" id="A0AAD9DBU5"/>
<evidence type="ECO:0000313" key="3">
    <source>
        <dbReference type="Proteomes" id="UP001224775"/>
    </source>
</evidence>
<accession>A0AAD9DBU5</accession>
<organism evidence="2 3">
    <name type="scientific">Skeletonema marinoi</name>
    <dbReference type="NCBI Taxonomy" id="267567"/>
    <lineage>
        <taxon>Eukaryota</taxon>
        <taxon>Sar</taxon>
        <taxon>Stramenopiles</taxon>
        <taxon>Ochrophyta</taxon>
        <taxon>Bacillariophyta</taxon>
        <taxon>Coscinodiscophyceae</taxon>
        <taxon>Thalassiosirophycidae</taxon>
        <taxon>Thalassiosirales</taxon>
        <taxon>Skeletonemataceae</taxon>
        <taxon>Skeletonema</taxon>
        <taxon>Skeletonema marinoi-dohrnii complex</taxon>
    </lineage>
</organism>
<comment type="caution">
    <text evidence="2">The sequence shown here is derived from an EMBL/GenBank/DDBJ whole genome shotgun (WGS) entry which is preliminary data.</text>
</comment>
<feature type="region of interest" description="Disordered" evidence="1">
    <location>
        <begin position="31"/>
        <end position="64"/>
    </location>
</feature>
<protein>
    <submittedName>
        <fullName evidence="2">Uncharacterized protein</fullName>
    </submittedName>
</protein>
<reference evidence="2" key="1">
    <citation type="submission" date="2023-06" db="EMBL/GenBank/DDBJ databases">
        <title>Survivors Of The Sea: Transcriptome response of Skeletonema marinoi to long-term dormancy.</title>
        <authorList>
            <person name="Pinder M.I.M."/>
            <person name="Kourtchenko O."/>
            <person name="Robertson E.K."/>
            <person name="Larsson T."/>
            <person name="Maumus F."/>
            <person name="Osuna-Cruz C.M."/>
            <person name="Vancaester E."/>
            <person name="Stenow R."/>
            <person name="Vandepoele K."/>
            <person name="Ploug H."/>
            <person name="Bruchert V."/>
            <person name="Godhe A."/>
            <person name="Topel M."/>
        </authorList>
    </citation>
    <scope>NUCLEOTIDE SEQUENCE</scope>
    <source>
        <strain evidence="2">R05AC</strain>
    </source>
</reference>